<dbReference type="Proteomes" id="UP000239415">
    <property type="component" value="Unassembled WGS sequence"/>
</dbReference>
<gene>
    <name evidence="2" type="ORF">CLV67_13743</name>
</gene>
<dbReference type="InterPro" id="IPR012334">
    <property type="entry name" value="Pectin_lyas_fold"/>
</dbReference>
<evidence type="ECO:0000256" key="1">
    <source>
        <dbReference type="SAM" id="MobiDB-lite"/>
    </source>
</evidence>
<keyword evidence="3" id="KW-1185">Reference proteome</keyword>
<feature type="compositionally biased region" description="Basic residues" evidence="1">
    <location>
        <begin position="97"/>
        <end position="111"/>
    </location>
</feature>
<evidence type="ECO:0000313" key="3">
    <source>
        <dbReference type="Proteomes" id="UP000239415"/>
    </source>
</evidence>
<dbReference type="EMBL" id="PVMZ01000037">
    <property type="protein sequence ID" value="PRX09178.1"/>
    <property type="molecule type" value="Genomic_DNA"/>
</dbReference>
<dbReference type="Gene3D" id="2.160.20.10">
    <property type="entry name" value="Single-stranded right-handed beta-helix, Pectin lyase-like"/>
    <property type="match status" value="1"/>
</dbReference>
<feature type="region of interest" description="Disordered" evidence="1">
    <location>
        <begin position="77"/>
        <end position="117"/>
    </location>
</feature>
<reference evidence="2 3" key="1">
    <citation type="submission" date="2018-03" db="EMBL/GenBank/DDBJ databases">
        <title>Genomic Encyclopedia of Archaeal and Bacterial Type Strains, Phase II (KMG-II): from individual species to whole genera.</title>
        <authorList>
            <person name="Goeker M."/>
        </authorList>
    </citation>
    <scope>NUCLEOTIDE SEQUENCE [LARGE SCALE GENOMIC DNA]</scope>
    <source>
        <strain evidence="2 3">DSM 43146</strain>
    </source>
</reference>
<evidence type="ECO:0000313" key="2">
    <source>
        <dbReference type="EMBL" id="PRX09178.1"/>
    </source>
</evidence>
<organism evidence="2 3">
    <name type="scientific">Actinoplanes italicus</name>
    <dbReference type="NCBI Taxonomy" id="113567"/>
    <lineage>
        <taxon>Bacteria</taxon>
        <taxon>Bacillati</taxon>
        <taxon>Actinomycetota</taxon>
        <taxon>Actinomycetes</taxon>
        <taxon>Micromonosporales</taxon>
        <taxon>Micromonosporaceae</taxon>
        <taxon>Actinoplanes</taxon>
    </lineage>
</organism>
<proteinExistence type="predicted"/>
<name>A0A2T0JNG9_9ACTN</name>
<comment type="caution">
    <text evidence="2">The sequence shown here is derived from an EMBL/GenBank/DDBJ whole genome shotgun (WGS) entry which is preliminary data.</text>
</comment>
<protein>
    <submittedName>
        <fullName evidence="2">Uncharacterized protein</fullName>
    </submittedName>
</protein>
<dbReference type="AlphaFoldDB" id="A0A2T0JNG9"/>
<accession>A0A2T0JNG9</accession>
<sequence length="117" mass="12525">MRRDRLAWATSAGTVAVLADATAQLRQSGSILVSCTGKAAASGSAFTPSSFDSYTLDPAANVPALVKAYAGPQADIGARQIRRPRRGNRQVFISRSTRSRPTRMPSRRSCRCTRSAP</sequence>